<dbReference type="GO" id="GO:0010124">
    <property type="term" value="P:phenylacetate catabolic process"/>
    <property type="evidence" value="ECO:0007669"/>
    <property type="project" value="TreeGrafter"/>
</dbReference>
<dbReference type="NCBIfam" id="TIGR01930">
    <property type="entry name" value="AcCoA-C-Actrans"/>
    <property type="match status" value="1"/>
</dbReference>
<evidence type="ECO:0000256" key="5">
    <source>
        <dbReference type="ARBA" id="ARBA00024073"/>
    </source>
</evidence>
<dbReference type="GO" id="GO:0003988">
    <property type="term" value="F:acetyl-CoA C-acyltransferase activity"/>
    <property type="evidence" value="ECO:0007669"/>
    <property type="project" value="UniProtKB-EC"/>
</dbReference>
<evidence type="ECO:0000259" key="9">
    <source>
        <dbReference type="Pfam" id="PF02803"/>
    </source>
</evidence>
<dbReference type="PIRSF" id="PIRSF000429">
    <property type="entry name" value="Ac-CoA_Ac_transf"/>
    <property type="match status" value="1"/>
</dbReference>
<dbReference type="GO" id="GO:0005737">
    <property type="term" value="C:cytoplasm"/>
    <property type="evidence" value="ECO:0007669"/>
    <property type="project" value="UniProtKB-ARBA"/>
</dbReference>
<dbReference type="Proteomes" id="UP000035352">
    <property type="component" value="Chromosome"/>
</dbReference>
<dbReference type="PROSITE" id="PS00099">
    <property type="entry name" value="THIOLASE_3"/>
    <property type="match status" value="1"/>
</dbReference>
<dbReference type="STRING" id="413882.AAW51_3861"/>
<dbReference type="PANTHER" id="PTHR43853:SF2">
    <property type="entry name" value="3-OXOADIPYL-COA_3-OXO-5,6-DEHYDROSUBERYL-COA THIOLASE"/>
    <property type="match status" value="1"/>
</dbReference>
<dbReference type="PROSITE" id="PS00098">
    <property type="entry name" value="THIOLASE_1"/>
    <property type="match status" value="1"/>
</dbReference>
<dbReference type="PROSITE" id="PS00737">
    <property type="entry name" value="THIOLASE_2"/>
    <property type="match status" value="1"/>
</dbReference>
<gene>
    <name evidence="10" type="ORF">AAW51_3861</name>
</gene>
<dbReference type="PANTHER" id="PTHR43853">
    <property type="entry name" value="3-KETOACYL-COA THIOLASE, PEROXISOMAL"/>
    <property type="match status" value="1"/>
</dbReference>
<name>A0A0G3BMB6_9BURK</name>
<dbReference type="KEGG" id="pbh:AAW51_3861"/>
<organism evidence="10 11">
    <name type="scientific">Caldimonas brevitalea</name>
    <dbReference type="NCBI Taxonomy" id="413882"/>
    <lineage>
        <taxon>Bacteria</taxon>
        <taxon>Pseudomonadati</taxon>
        <taxon>Pseudomonadota</taxon>
        <taxon>Betaproteobacteria</taxon>
        <taxon>Burkholderiales</taxon>
        <taxon>Sphaerotilaceae</taxon>
        <taxon>Caldimonas</taxon>
    </lineage>
</organism>
<evidence type="ECO:0000256" key="1">
    <source>
        <dbReference type="ARBA" id="ARBA00005189"/>
    </source>
</evidence>
<feature type="domain" description="Thiolase C-terminal" evidence="9">
    <location>
        <begin position="279"/>
        <end position="402"/>
    </location>
</feature>
<reference evidence="10 11" key="1">
    <citation type="submission" date="2015-05" db="EMBL/GenBank/DDBJ databases">
        <authorList>
            <person name="Tang B."/>
            <person name="Yu Y."/>
        </authorList>
    </citation>
    <scope>NUCLEOTIDE SEQUENCE [LARGE SCALE GENOMIC DNA]</scope>
    <source>
        <strain evidence="10 11">DSM 7029</strain>
    </source>
</reference>
<comment type="similarity">
    <text evidence="2 7">Belongs to the thiolase-like superfamily. Thiolase family.</text>
</comment>
<comment type="pathway">
    <text evidence="1">Lipid metabolism.</text>
</comment>
<evidence type="ECO:0000259" key="8">
    <source>
        <dbReference type="Pfam" id="PF00108"/>
    </source>
</evidence>
<dbReference type="Pfam" id="PF02803">
    <property type="entry name" value="Thiolase_C"/>
    <property type="match status" value="1"/>
</dbReference>
<dbReference type="Pfam" id="PF00108">
    <property type="entry name" value="Thiolase_N"/>
    <property type="match status" value="1"/>
</dbReference>
<dbReference type="InterPro" id="IPR020613">
    <property type="entry name" value="Thiolase_CS"/>
</dbReference>
<protein>
    <recommendedName>
        <fullName evidence="5">acetyl-CoA C-acyltransferase</fullName>
        <ecNumber evidence="5">2.3.1.16</ecNumber>
    </recommendedName>
</protein>
<sequence length="403" mass="42233">MTTMLNAYLYDGLRSPFGRHGGALAAVRPDDLVAEVMRALVARSPWQAEQIEDVILGNTTQAGEDSRNIARNALLAAGFPVSVPGQTVNRLCASGLAAVIDAARAITCGDGDLYLAGGVESMSRAPFVVGKSESAYSRDFKVFDTTIGARFPNPKVTAKYGGDTMPETGDNVAKQFGITREQADRFAAASQAKFERARADGFFAGEIHTIEVPTGRKTPPIAVSEDEHPRPESTYETLAKLKPLFEGGVVTAGNASGINDGAAALLVGSLAAGEKAGRKPMVRILSAAAAGVEPRIMGVGPVPAIQKALQRAQLTLGDMDIIEINEAFASQVLGCLHLLEVPFDDTRVNPNGGAIAVGHPLGASGARLALSTARELQRRQGRYAVVSLCIGVGQGLAMVIERV</sequence>
<dbReference type="InterPro" id="IPR020615">
    <property type="entry name" value="Thiolase_acyl_enz_int_AS"/>
</dbReference>
<dbReference type="PATRIC" id="fig|413882.6.peg.4031"/>
<evidence type="ECO:0000256" key="2">
    <source>
        <dbReference type="ARBA" id="ARBA00010982"/>
    </source>
</evidence>
<evidence type="ECO:0000256" key="6">
    <source>
        <dbReference type="PIRSR" id="PIRSR000429-1"/>
    </source>
</evidence>
<dbReference type="InterPro" id="IPR016039">
    <property type="entry name" value="Thiolase-like"/>
</dbReference>
<feature type="active site" description="Proton acceptor" evidence="6">
    <location>
        <position position="359"/>
    </location>
</feature>
<dbReference type="NCBIfam" id="NF006001">
    <property type="entry name" value="PRK08131.1"/>
    <property type="match status" value="1"/>
</dbReference>
<dbReference type="SUPFAM" id="SSF53901">
    <property type="entry name" value="Thiolase-like"/>
    <property type="match status" value="2"/>
</dbReference>
<keyword evidence="4 7" id="KW-0012">Acyltransferase</keyword>
<dbReference type="InterPro" id="IPR020616">
    <property type="entry name" value="Thiolase_N"/>
</dbReference>
<dbReference type="EMBL" id="CP011371">
    <property type="protein sequence ID" value="AKJ30552.1"/>
    <property type="molecule type" value="Genomic_DNA"/>
</dbReference>
<dbReference type="CDD" id="cd00751">
    <property type="entry name" value="thiolase"/>
    <property type="match status" value="1"/>
</dbReference>
<dbReference type="AlphaFoldDB" id="A0A0G3BMB6"/>
<keyword evidence="3 7" id="KW-0808">Transferase</keyword>
<feature type="domain" description="Thiolase N-terminal" evidence="8">
    <location>
        <begin position="11"/>
        <end position="267"/>
    </location>
</feature>
<keyword evidence="11" id="KW-1185">Reference proteome</keyword>
<dbReference type="Gene3D" id="3.40.47.10">
    <property type="match status" value="1"/>
</dbReference>
<proteinExistence type="inferred from homology"/>
<evidence type="ECO:0000256" key="4">
    <source>
        <dbReference type="ARBA" id="ARBA00023315"/>
    </source>
</evidence>
<accession>A0A0G3BMB6</accession>
<evidence type="ECO:0000313" key="10">
    <source>
        <dbReference type="EMBL" id="AKJ30552.1"/>
    </source>
</evidence>
<dbReference type="EC" id="2.3.1.16" evidence="5"/>
<dbReference type="GO" id="GO:0006635">
    <property type="term" value="P:fatty acid beta-oxidation"/>
    <property type="evidence" value="ECO:0007669"/>
    <property type="project" value="TreeGrafter"/>
</dbReference>
<dbReference type="InterPro" id="IPR050215">
    <property type="entry name" value="Thiolase-like_sf_Thiolase"/>
</dbReference>
<feature type="active site" description="Acyl-thioester intermediate" evidence="6">
    <location>
        <position position="92"/>
    </location>
</feature>
<dbReference type="InterPro" id="IPR002155">
    <property type="entry name" value="Thiolase"/>
</dbReference>
<evidence type="ECO:0000256" key="3">
    <source>
        <dbReference type="ARBA" id="ARBA00022679"/>
    </source>
</evidence>
<feature type="active site" description="Proton acceptor" evidence="6">
    <location>
        <position position="389"/>
    </location>
</feature>
<dbReference type="FunFam" id="3.40.47.10:FF:000010">
    <property type="entry name" value="Acetyl-CoA acetyltransferase (Thiolase)"/>
    <property type="match status" value="1"/>
</dbReference>
<evidence type="ECO:0000313" key="11">
    <source>
        <dbReference type="Proteomes" id="UP000035352"/>
    </source>
</evidence>
<evidence type="ECO:0000256" key="7">
    <source>
        <dbReference type="RuleBase" id="RU003557"/>
    </source>
</evidence>
<dbReference type="InterPro" id="IPR020617">
    <property type="entry name" value="Thiolase_C"/>
</dbReference>
<dbReference type="InterPro" id="IPR020610">
    <property type="entry name" value="Thiolase_AS"/>
</dbReference>